<gene>
    <name evidence="4" type="ordered locus">Halhy_3450</name>
</gene>
<proteinExistence type="predicted"/>
<dbReference type="InterPro" id="IPR017853">
    <property type="entry name" value="GH"/>
</dbReference>
<feature type="signal peptide" evidence="2">
    <location>
        <begin position="1"/>
        <end position="19"/>
    </location>
</feature>
<organism evidence="4 5">
    <name type="scientific">Haliscomenobacter hydrossis (strain ATCC 27775 / DSM 1100 / LMG 10767 / O)</name>
    <dbReference type="NCBI Taxonomy" id="760192"/>
    <lineage>
        <taxon>Bacteria</taxon>
        <taxon>Pseudomonadati</taxon>
        <taxon>Bacteroidota</taxon>
        <taxon>Saprospiria</taxon>
        <taxon>Saprospirales</taxon>
        <taxon>Haliscomenobacteraceae</taxon>
        <taxon>Haliscomenobacter</taxon>
    </lineage>
</organism>
<reference key="2">
    <citation type="submission" date="2011-04" db="EMBL/GenBank/DDBJ databases">
        <title>Complete sequence of chromosome of Haliscomenobacter hydrossis DSM 1100.</title>
        <authorList>
            <consortium name="US DOE Joint Genome Institute (JGI-PGF)"/>
            <person name="Lucas S."/>
            <person name="Han J."/>
            <person name="Lapidus A."/>
            <person name="Bruce D."/>
            <person name="Goodwin L."/>
            <person name="Pitluck S."/>
            <person name="Peters L."/>
            <person name="Kyrpides N."/>
            <person name="Mavromatis K."/>
            <person name="Ivanova N."/>
            <person name="Ovchinnikova G."/>
            <person name="Pagani I."/>
            <person name="Daligault H."/>
            <person name="Detter J.C."/>
            <person name="Han C."/>
            <person name="Land M."/>
            <person name="Hauser L."/>
            <person name="Markowitz V."/>
            <person name="Cheng J.-F."/>
            <person name="Hugenholtz P."/>
            <person name="Woyke T."/>
            <person name="Wu D."/>
            <person name="Verbarg S."/>
            <person name="Frueling A."/>
            <person name="Brambilla E."/>
            <person name="Klenk H.-P."/>
            <person name="Eisen J.A."/>
        </authorList>
    </citation>
    <scope>NUCLEOTIDE SEQUENCE</scope>
    <source>
        <strain>DSM 1100</strain>
    </source>
</reference>
<reference evidence="4 5" key="1">
    <citation type="journal article" date="2011" name="Stand. Genomic Sci.">
        <title>Complete genome sequence of Haliscomenobacter hydrossis type strain (O).</title>
        <authorList>
            <consortium name="US DOE Joint Genome Institute (JGI-PGF)"/>
            <person name="Daligault H."/>
            <person name="Lapidus A."/>
            <person name="Zeytun A."/>
            <person name="Nolan M."/>
            <person name="Lucas S."/>
            <person name="Del Rio T.G."/>
            <person name="Tice H."/>
            <person name="Cheng J.F."/>
            <person name="Tapia R."/>
            <person name="Han C."/>
            <person name="Goodwin L."/>
            <person name="Pitluck S."/>
            <person name="Liolios K."/>
            <person name="Pagani I."/>
            <person name="Ivanova N."/>
            <person name="Huntemann M."/>
            <person name="Mavromatis K."/>
            <person name="Mikhailova N."/>
            <person name="Pati A."/>
            <person name="Chen A."/>
            <person name="Palaniappan K."/>
            <person name="Land M."/>
            <person name="Hauser L."/>
            <person name="Brambilla E.M."/>
            <person name="Rohde M."/>
            <person name="Verbarg S."/>
            <person name="Goker M."/>
            <person name="Bristow J."/>
            <person name="Eisen J.A."/>
            <person name="Markowitz V."/>
            <person name="Hugenholtz P."/>
            <person name="Kyrpides N.C."/>
            <person name="Klenk H.P."/>
            <person name="Woyke T."/>
        </authorList>
    </citation>
    <scope>NUCLEOTIDE SEQUENCE [LARGE SCALE GENOMIC DNA]</scope>
    <source>
        <strain evidence="5">ATCC 27775 / DSM 1100 / LMG 10767 / O</strain>
    </source>
</reference>
<dbReference type="RefSeq" id="WP_013765846.1">
    <property type="nucleotide sequence ID" value="NC_015510.1"/>
</dbReference>
<name>F4KVJ3_HALH1</name>
<dbReference type="InterPro" id="IPR003790">
    <property type="entry name" value="GHL10"/>
</dbReference>
<dbReference type="EMBL" id="CP002691">
    <property type="protein sequence ID" value="AEE51306.1"/>
    <property type="molecule type" value="Genomic_DNA"/>
</dbReference>
<dbReference type="Gene3D" id="3.20.20.80">
    <property type="entry name" value="Glycosidases"/>
    <property type="match status" value="1"/>
</dbReference>
<feature type="domain" description="Glycosyl hydrolase-like 10" evidence="3">
    <location>
        <begin position="28"/>
        <end position="329"/>
    </location>
</feature>
<dbReference type="AlphaFoldDB" id="F4KVJ3"/>
<dbReference type="Pfam" id="PF02638">
    <property type="entry name" value="GHL10"/>
    <property type="match status" value="1"/>
</dbReference>
<dbReference type="KEGG" id="hhy:Halhy_3450"/>
<dbReference type="InterPro" id="IPR026444">
    <property type="entry name" value="Secre_tail"/>
</dbReference>
<protein>
    <recommendedName>
        <fullName evidence="3">Glycosyl hydrolase-like 10 domain-containing protein</fullName>
    </recommendedName>
</protein>
<dbReference type="InterPro" id="IPR052177">
    <property type="entry name" value="Divisome_Glycosyl_Hydrolase"/>
</dbReference>
<feature type="chain" id="PRO_5003310340" description="Glycosyl hydrolase-like 10 domain-containing protein" evidence="2">
    <location>
        <begin position="20"/>
        <end position="597"/>
    </location>
</feature>
<evidence type="ECO:0000259" key="3">
    <source>
        <dbReference type="Pfam" id="PF02638"/>
    </source>
</evidence>
<sequence>MIRCFLPLCLCCMAIFGFAQPVAAPKQEFRGAWISTVINLDWPTRGASPSQQQAELLRIFEDLKKAGINAIFFQLRSESDAFYQSSLEPWSYYLTGKQGQSPSPFWDPLEFAIREAHKRGMELHAWFNPFRVIRSTNATYPKDSLHVSIRHPEWLIPIRNILLLDPGIPAARQYIIDVATDIVKRYDVDGLHYDDYFYPYEGIDSQDAASFAKYGNGLSLNAWREDNINRFVQELGAATLALKPMVKYGISPFGIWRNGVPTGVTGLSGADVTYGNAVVWLENQWIDYLAPQLYWRFGGNQDFEKLANWWKTQMNGRHLYPGIAIYRADPSTVGTAALYSPSEIPSQIYFTRQKNIPGVIMFRAANLSRLNSQGLADSLCNRIYSNPALTPTMTWKPLEAPGVAKNLHLVPATNANNLSWAAPVASERQARVRFYAIYRVQAAKEPFWLDAIQDGKNLLAVTGNTQYQDRSIIDGQQYWYAITSVSGNSIESLPSSFAPLSTKTQVVRKDFGIREVFPNPFTQELHIRYSIGAPGTLSLRIYSLLGEEMVTLVNEERQSAGDYEAVWVPNAAAKTGLYICVLEVDRQRMVHKVVKAP</sequence>
<dbReference type="NCBIfam" id="TIGR04183">
    <property type="entry name" value="Por_Secre_tail"/>
    <property type="match status" value="1"/>
</dbReference>
<keyword evidence="5" id="KW-1185">Reference proteome</keyword>
<evidence type="ECO:0000313" key="4">
    <source>
        <dbReference type="EMBL" id="AEE51306.1"/>
    </source>
</evidence>
<dbReference type="Gene3D" id="2.60.40.10">
    <property type="entry name" value="Immunoglobulins"/>
    <property type="match status" value="1"/>
</dbReference>
<dbReference type="STRING" id="760192.Halhy_3450"/>
<accession>F4KVJ3</accession>
<dbReference type="InterPro" id="IPR013783">
    <property type="entry name" value="Ig-like_fold"/>
</dbReference>
<evidence type="ECO:0000313" key="5">
    <source>
        <dbReference type="Proteomes" id="UP000008461"/>
    </source>
</evidence>
<dbReference type="OrthoDB" id="9773203at2"/>
<evidence type="ECO:0000256" key="2">
    <source>
        <dbReference type="SAM" id="SignalP"/>
    </source>
</evidence>
<dbReference type="PANTHER" id="PTHR43405:SF1">
    <property type="entry name" value="GLYCOSYL HYDROLASE DIGH"/>
    <property type="match status" value="1"/>
</dbReference>
<dbReference type="Proteomes" id="UP000008461">
    <property type="component" value="Chromosome"/>
</dbReference>
<dbReference type="HOGENOM" id="CLU_019247_3_0_10"/>
<dbReference type="SUPFAM" id="SSF51445">
    <property type="entry name" value="(Trans)glycosidases"/>
    <property type="match status" value="1"/>
</dbReference>
<dbReference type="PANTHER" id="PTHR43405">
    <property type="entry name" value="GLYCOSYL HYDROLASE DIGH"/>
    <property type="match status" value="1"/>
</dbReference>
<dbReference type="eggNOG" id="COG1649">
    <property type="taxonomic scope" value="Bacteria"/>
</dbReference>
<keyword evidence="1 2" id="KW-0732">Signal</keyword>
<evidence type="ECO:0000256" key="1">
    <source>
        <dbReference type="ARBA" id="ARBA00022729"/>
    </source>
</evidence>